<organism evidence="1 2">
    <name type="scientific">Pleurodeles waltl</name>
    <name type="common">Iberian ribbed newt</name>
    <dbReference type="NCBI Taxonomy" id="8319"/>
    <lineage>
        <taxon>Eukaryota</taxon>
        <taxon>Metazoa</taxon>
        <taxon>Chordata</taxon>
        <taxon>Craniata</taxon>
        <taxon>Vertebrata</taxon>
        <taxon>Euteleostomi</taxon>
        <taxon>Amphibia</taxon>
        <taxon>Batrachia</taxon>
        <taxon>Caudata</taxon>
        <taxon>Salamandroidea</taxon>
        <taxon>Salamandridae</taxon>
        <taxon>Pleurodelinae</taxon>
        <taxon>Pleurodeles</taxon>
    </lineage>
</organism>
<protein>
    <submittedName>
        <fullName evidence="1">Uncharacterized protein</fullName>
    </submittedName>
</protein>
<sequence length="100" mass="11492">MELILQGVMAVGRWLEGMDSAIYSLTVETKSMHLEIASFQSRVSGLEQRVTTMEDYLNTGQDRDQDLLYLRSTVVDLEDRSRRDNVRLFGFLEQIEGTDT</sequence>
<evidence type="ECO:0000313" key="2">
    <source>
        <dbReference type="Proteomes" id="UP001066276"/>
    </source>
</evidence>
<dbReference type="EMBL" id="JANPWB010000013">
    <property type="protein sequence ID" value="KAJ1107567.1"/>
    <property type="molecule type" value="Genomic_DNA"/>
</dbReference>
<dbReference type="AlphaFoldDB" id="A0AAV7MZ17"/>
<comment type="caution">
    <text evidence="1">The sequence shown here is derived from an EMBL/GenBank/DDBJ whole genome shotgun (WGS) entry which is preliminary data.</text>
</comment>
<reference evidence="1" key="1">
    <citation type="journal article" date="2022" name="bioRxiv">
        <title>Sequencing and chromosome-scale assembly of the giantPleurodeles waltlgenome.</title>
        <authorList>
            <person name="Brown T."/>
            <person name="Elewa A."/>
            <person name="Iarovenko S."/>
            <person name="Subramanian E."/>
            <person name="Araus A.J."/>
            <person name="Petzold A."/>
            <person name="Susuki M."/>
            <person name="Suzuki K.-i.T."/>
            <person name="Hayashi T."/>
            <person name="Toyoda A."/>
            <person name="Oliveira C."/>
            <person name="Osipova E."/>
            <person name="Leigh N.D."/>
            <person name="Simon A."/>
            <person name="Yun M.H."/>
        </authorList>
    </citation>
    <scope>NUCLEOTIDE SEQUENCE</scope>
    <source>
        <strain evidence="1">20211129_DDA</strain>
        <tissue evidence="1">Liver</tissue>
    </source>
</reference>
<gene>
    <name evidence="1" type="ORF">NDU88_004957</name>
</gene>
<evidence type="ECO:0000313" key="1">
    <source>
        <dbReference type="EMBL" id="KAJ1107567.1"/>
    </source>
</evidence>
<keyword evidence="2" id="KW-1185">Reference proteome</keyword>
<name>A0AAV7MZ17_PLEWA</name>
<dbReference type="Proteomes" id="UP001066276">
    <property type="component" value="Chromosome 9"/>
</dbReference>
<proteinExistence type="predicted"/>
<accession>A0AAV7MZ17</accession>